<sequence>MTRREAVEVIVAVVLGFVIGWLGLAALLHPSIHHLVGA</sequence>
<feature type="transmembrane region" description="Helical" evidence="1">
    <location>
        <begin position="7"/>
        <end position="28"/>
    </location>
</feature>
<accession>A0A2A9E469</accession>
<proteinExistence type="predicted"/>
<evidence type="ECO:0000256" key="1">
    <source>
        <dbReference type="SAM" id="Phobius"/>
    </source>
</evidence>
<comment type="caution">
    <text evidence="2">The sequence shown here is derived from an EMBL/GenBank/DDBJ whole genome shotgun (WGS) entry which is preliminary data.</text>
</comment>
<keyword evidence="1" id="KW-0472">Membrane</keyword>
<organism evidence="2 3">
    <name type="scientific">Sanguibacter antarcticus</name>
    <dbReference type="NCBI Taxonomy" id="372484"/>
    <lineage>
        <taxon>Bacteria</taxon>
        <taxon>Bacillati</taxon>
        <taxon>Actinomycetota</taxon>
        <taxon>Actinomycetes</taxon>
        <taxon>Micrococcales</taxon>
        <taxon>Sanguibacteraceae</taxon>
        <taxon>Sanguibacter</taxon>
    </lineage>
</organism>
<evidence type="ECO:0000313" key="3">
    <source>
        <dbReference type="Proteomes" id="UP000225548"/>
    </source>
</evidence>
<gene>
    <name evidence="2" type="ORF">ATL42_1527</name>
</gene>
<keyword evidence="3" id="KW-1185">Reference proteome</keyword>
<dbReference type="Proteomes" id="UP000225548">
    <property type="component" value="Unassembled WGS sequence"/>
</dbReference>
<keyword evidence="1" id="KW-1133">Transmembrane helix</keyword>
<keyword evidence="1" id="KW-0812">Transmembrane</keyword>
<evidence type="ECO:0000313" key="2">
    <source>
        <dbReference type="EMBL" id="PFG33644.1"/>
    </source>
</evidence>
<protein>
    <submittedName>
        <fullName evidence="2">Uncharacterized protein</fullName>
    </submittedName>
</protein>
<dbReference type="AlphaFoldDB" id="A0A2A9E469"/>
<reference evidence="2 3" key="1">
    <citation type="submission" date="2017-10" db="EMBL/GenBank/DDBJ databases">
        <title>Sequencing the genomes of 1000 actinobacteria strains.</title>
        <authorList>
            <person name="Klenk H.-P."/>
        </authorList>
    </citation>
    <scope>NUCLEOTIDE SEQUENCE [LARGE SCALE GENOMIC DNA]</scope>
    <source>
        <strain evidence="2 3">DSM 18966</strain>
    </source>
</reference>
<name>A0A2A9E469_9MICO</name>
<dbReference type="EMBL" id="PDJG01000001">
    <property type="protein sequence ID" value="PFG33644.1"/>
    <property type="molecule type" value="Genomic_DNA"/>
</dbReference>